<keyword evidence="2" id="KW-1185">Reference proteome</keyword>
<feature type="non-terminal residue" evidence="1">
    <location>
        <position position="1"/>
    </location>
</feature>
<evidence type="ECO:0000313" key="2">
    <source>
        <dbReference type="Proteomes" id="UP000708208"/>
    </source>
</evidence>
<organism evidence="1 2">
    <name type="scientific">Allacma fusca</name>
    <dbReference type="NCBI Taxonomy" id="39272"/>
    <lineage>
        <taxon>Eukaryota</taxon>
        <taxon>Metazoa</taxon>
        <taxon>Ecdysozoa</taxon>
        <taxon>Arthropoda</taxon>
        <taxon>Hexapoda</taxon>
        <taxon>Collembola</taxon>
        <taxon>Symphypleona</taxon>
        <taxon>Sminthuridae</taxon>
        <taxon>Allacma</taxon>
    </lineage>
</organism>
<proteinExistence type="predicted"/>
<comment type="caution">
    <text evidence="1">The sequence shown here is derived from an EMBL/GenBank/DDBJ whole genome shotgun (WGS) entry which is preliminary data.</text>
</comment>
<evidence type="ECO:0000313" key="1">
    <source>
        <dbReference type="EMBL" id="CAG7719688.1"/>
    </source>
</evidence>
<dbReference type="AlphaFoldDB" id="A0A8J2NSQ1"/>
<protein>
    <submittedName>
        <fullName evidence="1">Uncharacterized protein</fullName>
    </submittedName>
</protein>
<gene>
    <name evidence="1" type="ORF">AFUS01_LOCUS8999</name>
</gene>
<dbReference type="Proteomes" id="UP000708208">
    <property type="component" value="Unassembled WGS sequence"/>
</dbReference>
<reference evidence="1" key="1">
    <citation type="submission" date="2021-06" db="EMBL/GenBank/DDBJ databases">
        <authorList>
            <person name="Hodson N. C."/>
            <person name="Mongue J. A."/>
            <person name="Jaron S. K."/>
        </authorList>
    </citation>
    <scope>NUCLEOTIDE SEQUENCE</scope>
</reference>
<sequence>MKVPLPPPPSATAAPPPLQEFMWSTNNEMGYFQLGQPGPSD</sequence>
<accession>A0A8J2NSQ1</accession>
<dbReference type="EMBL" id="CAJVCH010063683">
    <property type="protein sequence ID" value="CAG7719688.1"/>
    <property type="molecule type" value="Genomic_DNA"/>
</dbReference>
<name>A0A8J2NSQ1_9HEXA</name>